<keyword evidence="5 6" id="KW-0653">Protein transport</keyword>
<dbReference type="AlphaFoldDB" id="A0A0S3RYY2"/>
<evidence type="ECO:0000256" key="6">
    <source>
        <dbReference type="PROSITE-ProRule" id="PRU00646"/>
    </source>
</evidence>
<dbReference type="InterPro" id="IPR029012">
    <property type="entry name" value="Helix_hairpin_bin_sf"/>
</dbReference>
<accession>A0A0S3RYY2</accession>
<evidence type="ECO:0000313" key="10">
    <source>
        <dbReference type="EMBL" id="BAT85783.1"/>
    </source>
</evidence>
<feature type="compositionally biased region" description="Low complexity" evidence="8">
    <location>
        <begin position="7"/>
        <end position="57"/>
    </location>
</feature>
<evidence type="ECO:0000259" key="9">
    <source>
        <dbReference type="PROSITE" id="PS51314"/>
    </source>
</evidence>
<evidence type="ECO:0000256" key="4">
    <source>
        <dbReference type="ARBA" id="ARBA00022753"/>
    </source>
</evidence>
<feature type="coiled-coil region" evidence="7">
    <location>
        <begin position="130"/>
        <end position="184"/>
    </location>
</feature>
<evidence type="ECO:0000256" key="7">
    <source>
        <dbReference type="SAM" id="Coils"/>
    </source>
</evidence>
<evidence type="ECO:0000313" key="11">
    <source>
        <dbReference type="Proteomes" id="UP000291084"/>
    </source>
</evidence>
<dbReference type="Proteomes" id="UP000291084">
    <property type="component" value="Chromosome 4"/>
</dbReference>
<dbReference type="GO" id="GO:0006623">
    <property type="term" value="P:protein targeting to vacuole"/>
    <property type="evidence" value="ECO:0007669"/>
    <property type="project" value="TreeGrafter"/>
</dbReference>
<dbReference type="GO" id="GO:0043162">
    <property type="term" value="P:ubiquitin-dependent protein catabolic process via the multivesicular body sorting pathway"/>
    <property type="evidence" value="ECO:0007669"/>
    <property type="project" value="TreeGrafter"/>
</dbReference>
<keyword evidence="7" id="KW-0175">Coiled coil</keyword>
<evidence type="ECO:0000256" key="8">
    <source>
        <dbReference type="SAM" id="MobiDB-lite"/>
    </source>
</evidence>
<dbReference type="PANTHER" id="PTHR13678">
    <property type="entry name" value="VACUOLAR PROTEIN SORTING-ASSOCIATED PROTEIN 37"/>
    <property type="match status" value="1"/>
</dbReference>
<sequence>MFRFWGSQEQQSQDGSSQSQSWYPPSVVSSPSSSRPATPSGSSSSLPHRPSSHVPPSEAAGVIAVLKDKSVDELRKLLSDKDAYQQFLHSLDQVKIQTNLKDELCKENLQLAEENLQKEPRIMELRNQCRIIRTTELAAAKEKLNELEKQKEEMLKLNSPASLVQRIQESANKTEEESDNLHQHFLDGEIDLGAFLQKYKKLRTTYHKKTLIHLAAKTSTLILVKDTCLLLYKVAVAGIQQSTINEIVRICTACDCSFQSHSRVVSTPEMRIVELDTRLSTAEVGGDVANVIWRRHQPHRASFCIQFLAIDILFHTQVVLT</sequence>
<comment type="similarity">
    <text evidence="2">Belongs to the VPS37 family.</text>
</comment>
<reference evidence="10 11" key="1">
    <citation type="journal article" date="2015" name="Sci. Rep.">
        <title>The power of single molecule real-time sequencing technology in the de novo assembly of a eukaryotic genome.</title>
        <authorList>
            <person name="Sakai H."/>
            <person name="Naito K."/>
            <person name="Ogiso-Tanaka E."/>
            <person name="Takahashi Y."/>
            <person name="Iseki K."/>
            <person name="Muto C."/>
            <person name="Satou K."/>
            <person name="Teruya K."/>
            <person name="Shiroma A."/>
            <person name="Shimoji M."/>
            <person name="Hirano T."/>
            <person name="Itoh T."/>
            <person name="Kaga A."/>
            <person name="Tomooka N."/>
        </authorList>
    </citation>
    <scope>NUCLEOTIDE SEQUENCE [LARGE SCALE GENOMIC DNA]</scope>
    <source>
        <strain evidence="11">cv. Shumari</strain>
    </source>
</reference>
<dbReference type="PANTHER" id="PTHR13678:SF2">
    <property type="entry name" value="VACUOLAR PROTEIN SORTING-ASSOCIATED PROTEIN 37A"/>
    <property type="match status" value="1"/>
</dbReference>
<evidence type="ECO:0000256" key="2">
    <source>
        <dbReference type="ARBA" id="ARBA00007617"/>
    </source>
</evidence>
<keyword evidence="3 6" id="KW-0813">Transport</keyword>
<proteinExistence type="inferred from homology"/>
<dbReference type="Pfam" id="PF07200">
    <property type="entry name" value="Mod_r"/>
    <property type="match status" value="1"/>
</dbReference>
<feature type="domain" description="VPS37 C-terminal" evidence="9">
    <location>
        <begin position="141"/>
        <end position="230"/>
    </location>
</feature>
<dbReference type="PROSITE" id="PS51314">
    <property type="entry name" value="VPS37_C"/>
    <property type="match status" value="1"/>
</dbReference>
<name>A0A0S3RYY2_PHAAN</name>
<feature type="region of interest" description="Disordered" evidence="8">
    <location>
        <begin position="1"/>
        <end position="58"/>
    </location>
</feature>
<comment type="subcellular location">
    <subcellularLocation>
        <location evidence="1">Endosome</location>
    </subcellularLocation>
</comment>
<evidence type="ECO:0000256" key="3">
    <source>
        <dbReference type="ARBA" id="ARBA00022448"/>
    </source>
</evidence>
<dbReference type="Gene3D" id="1.10.287.660">
    <property type="entry name" value="Helix hairpin bin"/>
    <property type="match status" value="1"/>
</dbReference>
<dbReference type="InterPro" id="IPR037202">
    <property type="entry name" value="ESCRT_assembly_dom"/>
</dbReference>
<dbReference type="SUPFAM" id="SSF140111">
    <property type="entry name" value="Endosomal sorting complex assembly domain"/>
    <property type="match status" value="1"/>
</dbReference>
<keyword evidence="4" id="KW-0967">Endosome</keyword>
<evidence type="ECO:0000256" key="5">
    <source>
        <dbReference type="ARBA" id="ARBA00022927"/>
    </source>
</evidence>
<keyword evidence="11" id="KW-1185">Reference proteome</keyword>
<protein>
    <recommendedName>
        <fullName evidence="9">VPS37 C-terminal domain-containing protein</fullName>
    </recommendedName>
</protein>
<evidence type="ECO:0000256" key="1">
    <source>
        <dbReference type="ARBA" id="ARBA00004177"/>
    </source>
</evidence>
<organism evidence="10 11">
    <name type="scientific">Vigna angularis var. angularis</name>
    <dbReference type="NCBI Taxonomy" id="157739"/>
    <lineage>
        <taxon>Eukaryota</taxon>
        <taxon>Viridiplantae</taxon>
        <taxon>Streptophyta</taxon>
        <taxon>Embryophyta</taxon>
        <taxon>Tracheophyta</taxon>
        <taxon>Spermatophyta</taxon>
        <taxon>Magnoliopsida</taxon>
        <taxon>eudicotyledons</taxon>
        <taxon>Gunneridae</taxon>
        <taxon>Pentapetalae</taxon>
        <taxon>rosids</taxon>
        <taxon>fabids</taxon>
        <taxon>Fabales</taxon>
        <taxon>Fabaceae</taxon>
        <taxon>Papilionoideae</taxon>
        <taxon>50 kb inversion clade</taxon>
        <taxon>NPAAA clade</taxon>
        <taxon>indigoferoid/millettioid clade</taxon>
        <taxon>Phaseoleae</taxon>
        <taxon>Vigna</taxon>
    </lineage>
</organism>
<dbReference type="GO" id="GO:0006612">
    <property type="term" value="P:protein targeting to membrane"/>
    <property type="evidence" value="ECO:0007669"/>
    <property type="project" value="TreeGrafter"/>
</dbReference>
<gene>
    <name evidence="10" type="primary">Vigan.04G336900</name>
    <name evidence="10" type="ORF">VIGAN_04336900</name>
</gene>
<dbReference type="GO" id="GO:0000813">
    <property type="term" value="C:ESCRT I complex"/>
    <property type="evidence" value="ECO:0007669"/>
    <property type="project" value="TreeGrafter"/>
</dbReference>
<dbReference type="EMBL" id="AP015037">
    <property type="protein sequence ID" value="BAT85783.1"/>
    <property type="molecule type" value="Genomic_DNA"/>
</dbReference>
<dbReference type="InterPro" id="IPR009851">
    <property type="entry name" value="Mod_r"/>
</dbReference>